<dbReference type="SMART" id="SM00953">
    <property type="entry name" value="RES"/>
    <property type="match status" value="1"/>
</dbReference>
<dbReference type="Pfam" id="PF08808">
    <property type="entry name" value="RES"/>
    <property type="match status" value="1"/>
</dbReference>
<feature type="domain" description="RES" evidence="1">
    <location>
        <begin position="40"/>
        <end position="163"/>
    </location>
</feature>
<dbReference type="AlphaFoldDB" id="A0A5C0B6T6"/>
<evidence type="ECO:0000313" key="2">
    <source>
        <dbReference type="EMBL" id="QEI08681.1"/>
    </source>
</evidence>
<sequence>MHFLPQETPIVELPAGATWFRVQRIKAISGSVRKRGFILPPAGILAARFDLPDGITAYLADSEPTALYETVFRREATSCTLLQLTERQLVVFTNAKALRLADLRGQEEKYPALHSLRYPVTQDLARRYRVSALDGILFTSAQHATHRCICIFESGIAKMRRGAQIPLVQPGTTRLHRHVLDAAYRSQVPIVDTGDI</sequence>
<reference evidence="2 3" key="1">
    <citation type="submission" date="2019-08" db="EMBL/GenBank/DDBJ databases">
        <title>Amphibian skin-associated Pigmentiphaga: genome sequence and occurrence across geography and hosts.</title>
        <authorList>
            <person name="Bletz M.C."/>
            <person name="Bunk B."/>
            <person name="Sproeer C."/>
            <person name="Biwer P."/>
            <person name="Reiter S."/>
            <person name="Rabemananjara F.C.E."/>
            <person name="Schulz S."/>
            <person name="Overmann J."/>
            <person name="Vences M."/>
        </authorList>
    </citation>
    <scope>NUCLEOTIDE SEQUENCE [LARGE SCALE GENOMIC DNA]</scope>
    <source>
        <strain evidence="2 3">Mada1488</strain>
    </source>
</reference>
<proteinExistence type="predicted"/>
<name>A0A5C0B6T6_9BURK</name>
<gene>
    <name evidence="2" type="ORF">FXN63_24655</name>
</gene>
<dbReference type="RefSeq" id="WP_148818152.1">
    <property type="nucleotide sequence ID" value="NZ_CP043046.1"/>
</dbReference>
<dbReference type="Proteomes" id="UP000325161">
    <property type="component" value="Chromosome"/>
</dbReference>
<evidence type="ECO:0000259" key="1">
    <source>
        <dbReference type="SMART" id="SM00953"/>
    </source>
</evidence>
<keyword evidence="3" id="KW-1185">Reference proteome</keyword>
<dbReference type="OrthoDB" id="8892985at2"/>
<accession>A0A5C0B6T6</accession>
<dbReference type="InterPro" id="IPR014914">
    <property type="entry name" value="RES_dom"/>
</dbReference>
<evidence type="ECO:0000313" key="3">
    <source>
        <dbReference type="Proteomes" id="UP000325161"/>
    </source>
</evidence>
<dbReference type="EMBL" id="CP043046">
    <property type="protein sequence ID" value="QEI08681.1"/>
    <property type="molecule type" value="Genomic_DNA"/>
</dbReference>
<dbReference type="KEGG" id="pacr:FXN63_24655"/>
<organism evidence="2 3">
    <name type="scientific">Pigmentiphaga aceris</name>
    <dbReference type="NCBI Taxonomy" id="1940612"/>
    <lineage>
        <taxon>Bacteria</taxon>
        <taxon>Pseudomonadati</taxon>
        <taxon>Pseudomonadota</taxon>
        <taxon>Betaproteobacteria</taxon>
        <taxon>Burkholderiales</taxon>
        <taxon>Alcaligenaceae</taxon>
        <taxon>Pigmentiphaga</taxon>
    </lineage>
</organism>
<protein>
    <submittedName>
        <fullName evidence="2">RES family NAD+ phosphorylase</fullName>
    </submittedName>
</protein>